<organism evidence="2 3">
    <name type="scientific">Streptococcus sanguinis</name>
    <dbReference type="NCBI Taxonomy" id="1305"/>
    <lineage>
        <taxon>Bacteria</taxon>
        <taxon>Bacillati</taxon>
        <taxon>Bacillota</taxon>
        <taxon>Bacilli</taxon>
        <taxon>Lactobacillales</taxon>
        <taxon>Streptococcaceae</taxon>
        <taxon>Streptococcus</taxon>
    </lineage>
</organism>
<evidence type="ECO:0000313" key="3">
    <source>
        <dbReference type="Proteomes" id="UP000249623"/>
    </source>
</evidence>
<proteinExistence type="predicted"/>
<feature type="transmembrane region" description="Helical" evidence="1">
    <location>
        <begin position="5"/>
        <end position="23"/>
    </location>
</feature>
<dbReference type="Proteomes" id="UP000249623">
    <property type="component" value="Chromosome 1"/>
</dbReference>
<name>A0A2X3VC63_STRSA</name>
<protein>
    <submittedName>
        <fullName evidence="2">Uncharacterized protein</fullName>
    </submittedName>
</protein>
<keyword evidence="1" id="KW-1133">Transmembrane helix</keyword>
<accession>A0A2X3VC63</accession>
<reference evidence="2 3" key="1">
    <citation type="submission" date="2018-06" db="EMBL/GenBank/DDBJ databases">
        <authorList>
            <consortium name="Pathogen Informatics"/>
            <person name="Doyle S."/>
        </authorList>
    </citation>
    <scope>NUCLEOTIDE SEQUENCE [LARGE SCALE GENOMIC DNA]</scope>
    <source>
        <strain evidence="2 3">NCTC11085</strain>
    </source>
</reference>
<dbReference type="AlphaFoldDB" id="A0A2X3VC63"/>
<evidence type="ECO:0000256" key="1">
    <source>
        <dbReference type="SAM" id="Phobius"/>
    </source>
</evidence>
<dbReference type="RefSeq" id="WP_002924213.1">
    <property type="nucleotide sequence ID" value="NZ_CP071430.1"/>
</dbReference>
<evidence type="ECO:0000313" key="2">
    <source>
        <dbReference type="EMBL" id="SQF35085.1"/>
    </source>
</evidence>
<gene>
    <name evidence="2" type="ORF">NCTC11085_01462</name>
</gene>
<sequence length="202" mass="22796">MRKKLVISIIILLISILGVFIFVKQVEHAGFEERRNKLIKHAFSLFEEQIALYIKENYTDISKIEFSPIFFEEGGPNDYLSIQVVPVIYDQEGNKAYLGRKVGKTSFLSYGLHFGVEFDFGIDNEEIIVLENSKAGGDIDVSDAKTIPENAKMSKGYGIDDNISALVKDGQLKNVDKKEGGSPQVEIVYNLGIQKGNYRKWH</sequence>
<keyword evidence="1" id="KW-0472">Membrane</keyword>
<keyword evidence="1" id="KW-0812">Transmembrane</keyword>
<dbReference type="EMBL" id="LS483346">
    <property type="protein sequence ID" value="SQF35085.1"/>
    <property type="molecule type" value="Genomic_DNA"/>
</dbReference>